<dbReference type="Proteomes" id="UP001597102">
    <property type="component" value="Unassembled WGS sequence"/>
</dbReference>
<keyword evidence="2" id="KW-0808">Transferase</keyword>
<dbReference type="Pfam" id="PF19279">
    <property type="entry name" value="YegS_C"/>
    <property type="match status" value="1"/>
</dbReference>
<dbReference type="PANTHER" id="PTHR30492:SF0">
    <property type="entry name" value="METHYLGLYOXAL SYNTHASE"/>
    <property type="match status" value="1"/>
</dbReference>
<dbReference type="NCBIfam" id="TIGR00147">
    <property type="entry name" value="YegS/Rv2252/BmrU family lipid kinase"/>
    <property type="match status" value="1"/>
</dbReference>
<dbReference type="InterPro" id="IPR005218">
    <property type="entry name" value="Diacylglycerol/lipid_kinase"/>
</dbReference>
<dbReference type="PANTHER" id="PTHR30492">
    <property type="entry name" value="METHYLGLYOXAL SYNTHASE"/>
    <property type="match status" value="1"/>
</dbReference>
<comment type="caution">
    <text evidence="2">The sequence shown here is derived from an EMBL/GenBank/DDBJ whole genome shotgun (WGS) entry which is preliminary data.</text>
</comment>
<dbReference type="Gene3D" id="2.60.200.40">
    <property type="match status" value="1"/>
</dbReference>
<dbReference type="SMART" id="SM00046">
    <property type="entry name" value="DAGKc"/>
    <property type="match status" value="1"/>
</dbReference>
<keyword evidence="2" id="KW-0418">Kinase</keyword>
<evidence type="ECO:0000259" key="1">
    <source>
        <dbReference type="PROSITE" id="PS50146"/>
    </source>
</evidence>
<proteinExistence type="predicted"/>
<keyword evidence="3" id="KW-1185">Reference proteome</keyword>
<name>A0ABW3JAQ9_9HYPH</name>
<dbReference type="GO" id="GO:0016301">
    <property type="term" value="F:kinase activity"/>
    <property type="evidence" value="ECO:0007669"/>
    <property type="project" value="UniProtKB-KW"/>
</dbReference>
<sequence length="308" mass="33453">MRLLILINPNANRGEEAMPHLKDRFGGEPDARLIEAESPEDMLESLKTYGPEADRIIIGGGDGTISAALPTLMELKKPLGILPLGTANDFVRTLSIPEDPAQAAEIALGERTHHIDVGMVNGNPFLNVASVGVATKVSELQTKDLKRHLRVLSYAVSFREAIRDAKPFYVSIEVDEKSYWSGMVHQVSVANGRFHGGGLVVSEDAAIDDGKLNFYVVRPGTFLELVACVASLRFGLGGELEALKRQAAKTVRLKTTRPKHINVDGDVRSETPAEFSVVRKALEVAIPKELPANQRGLVDADADRQSDD</sequence>
<protein>
    <submittedName>
        <fullName evidence="2">Lipid kinase</fullName>
        <ecNumber evidence="2">2.7.1.-</ecNumber>
    </submittedName>
</protein>
<dbReference type="EC" id="2.7.1.-" evidence="2"/>
<reference evidence="3" key="1">
    <citation type="journal article" date="2019" name="Int. J. Syst. Evol. Microbiol.">
        <title>The Global Catalogue of Microorganisms (GCM) 10K type strain sequencing project: providing services to taxonomists for standard genome sequencing and annotation.</title>
        <authorList>
            <consortium name="The Broad Institute Genomics Platform"/>
            <consortium name="The Broad Institute Genome Sequencing Center for Infectious Disease"/>
            <person name="Wu L."/>
            <person name="Ma J."/>
        </authorList>
    </citation>
    <scope>NUCLEOTIDE SEQUENCE [LARGE SCALE GENOMIC DNA]</scope>
    <source>
        <strain evidence="3">CCUG 61697</strain>
    </source>
</reference>
<dbReference type="RefSeq" id="WP_379089602.1">
    <property type="nucleotide sequence ID" value="NZ_JBHTJO010000001.1"/>
</dbReference>
<dbReference type="InterPro" id="IPR004363">
    <property type="entry name" value="Methylgl_synth"/>
</dbReference>
<dbReference type="EMBL" id="JBHTJO010000001">
    <property type="protein sequence ID" value="MFD0987525.1"/>
    <property type="molecule type" value="Genomic_DNA"/>
</dbReference>
<evidence type="ECO:0000313" key="3">
    <source>
        <dbReference type="Proteomes" id="UP001597102"/>
    </source>
</evidence>
<dbReference type="InterPro" id="IPR001206">
    <property type="entry name" value="Diacylglycerol_kinase_cat_dom"/>
</dbReference>
<feature type="domain" description="DAGKc" evidence="1">
    <location>
        <begin position="1"/>
        <end position="124"/>
    </location>
</feature>
<dbReference type="InterPro" id="IPR016064">
    <property type="entry name" value="NAD/diacylglycerol_kinase_sf"/>
</dbReference>
<dbReference type="Pfam" id="PF00781">
    <property type="entry name" value="DAGK_cat"/>
    <property type="match status" value="1"/>
</dbReference>
<dbReference type="SUPFAM" id="SSF111331">
    <property type="entry name" value="NAD kinase/diacylglycerol kinase-like"/>
    <property type="match status" value="1"/>
</dbReference>
<dbReference type="PROSITE" id="PS50146">
    <property type="entry name" value="DAGK"/>
    <property type="match status" value="1"/>
</dbReference>
<evidence type="ECO:0000313" key="2">
    <source>
        <dbReference type="EMBL" id="MFD0987525.1"/>
    </source>
</evidence>
<organism evidence="2 3">
    <name type="scientific">Methyloligella solikamskensis</name>
    <dbReference type="NCBI Taxonomy" id="1177756"/>
    <lineage>
        <taxon>Bacteria</taxon>
        <taxon>Pseudomonadati</taxon>
        <taxon>Pseudomonadota</taxon>
        <taxon>Alphaproteobacteria</taxon>
        <taxon>Hyphomicrobiales</taxon>
        <taxon>Hyphomicrobiaceae</taxon>
        <taxon>Methyloligella</taxon>
    </lineage>
</organism>
<dbReference type="InterPro" id="IPR045540">
    <property type="entry name" value="YegS/DAGK_C"/>
</dbReference>
<gene>
    <name evidence="2" type="ORF">ACFQ2F_10515</name>
</gene>
<dbReference type="InterPro" id="IPR017438">
    <property type="entry name" value="ATP-NAD_kinase_N"/>
</dbReference>
<dbReference type="Gene3D" id="3.40.50.10330">
    <property type="entry name" value="Probable inorganic polyphosphate/atp-NAD kinase, domain 1"/>
    <property type="match status" value="1"/>
</dbReference>
<dbReference type="NCBIfam" id="NF009604">
    <property type="entry name" value="PRK13057.1"/>
    <property type="match status" value="1"/>
</dbReference>
<accession>A0ABW3JAQ9</accession>